<evidence type="ECO:0000313" key="3">
    <source>
        <dbReference type="RefSeq" id="XP_022133544.1"/>
    </source>
</evidence>
<dbReference type="InterPro" id="IPR012312">
    <property type="entry name" value="Hemerythrin-like"/>
</dbReference>
<evidence type="ECO:0000313" key="2">
    <source>
        <dbReference type="Proteomes" id="UP000504603"/>
    </source>
</evidence>
<gene>
    <name evidence="3" type="primary">LOC111006103</name>
</gene>
<dbReference type="RefSeq" id="XP_022133544.1">
    <property type="nucleotide sequence ID" value="XM_022277852.1"/>
</dbReference>
<dbReference type="Proteomes" id="UP000504603">
    <property type="component" value="Unplaced"/>
</dbReference>
<evidence type="ECO:0000259" key="1">
    <source>
        <dbReference type="Pfam" id="PF01814"/>
    </source>
</evidence>
<name>A0A6J1BWA1_MOMCH</name>
<dbReference type="Pfam" id="PF01814">
    <property type="entry name" value="Hemerythrin"/>
    <property type="match status" value="1"/>
</dbReference>
<reference evidence="3" key="1">
    <citation type="submission" date="2025-08" db="UniProtKB">
        <authorList>
            <consortium name="RefSeq"/>
        </authorList>
    </citation>
    <scope>IDENTIFICATION</scope>
    <source>
        <strain evidence="3">OHB3-1</strain>
    </source>
</reference>
<dbReference type="Gene3D" id="1.20.120.520">
    <property type="entry name" value="nmb1532 protein domain like"/>
    <property type="match status" value="1"/>
</dbReference>
<dbReference type="CDD" id="cd12108">
    <property type="entry name" value="Hr-like"/>
    <property type="match status" value="1"/>
</dbReference>
<dbReference type="GeneID" id="111006103"/>
<feature type="domain" description="Hemerythrin-like" evidence="1">
    <location>
        <begin position="22"/>
        <end position="94"/>
    </location>
</feature>
<accession>A0A6J1BWA1</accession>
<proteinExistence type="predicted"/>
<dbReference type="PANTHER" id="PTHR35739">
    <property type="entry name" value="OS01G0861700 PROTEIN"/>
    <property type="match status" value="1"/>
</dbReference>
<dbReference type="OrthoDB" id="4951845at2759"/>
<dbReference type="AlphaFoldDB" id="A0A6J1BWA1"/>
<sequence length="206" mass="23555">MTLCFRLLRWAKDLAARGGRTAVDPAVGTPRMELRKFGRSYSQLLEVMLEHAQMEEKVLFPILEMADRGLCKASNEEHARDLPIMNGIKEDIKSTVVLDLGSFVCQEALSNLSKRLKLLQEHCKHHFMDEEKKLLPLLEAVELTKEQQENMLEQLLDVMKQTHSHLLNFFLEGLLPQEALQYLDLVTSSCDKNRASFGLMLQMTVA</sequence>
<dbReference type="KEGG" id="mcha:111006103"/>
<keyword evidence="2" id="KW-1185">Reference proteome</keyword>
<organism evidence="2 3">
    <name type="scientific">Momordica charantia</name>
    <name type="common">Bitter gourd</name>
    <name type="synonym">Balsam pear</name>
    <dbReference type="NCBI Taxonomy" id="3673"/>
    <lineage>
        <taxon>Eukaryota</taxon>
        <taxon>Viridiplantae</taxon>
        <taxon>Streptophyta</taxon>
        <taxon>Embryophyta</taxon>
        <taxon>Tracheophyta</taxon>
        <taxon>Spermatophyta</taxon>
        <taxon>Magnoliopsida</taxon>
        <taxon>eudicotyledons</taxon>
        <taxon>Gunneridae</taxon>
        <taxon>Pentapetalae</taxon>
        <taxon>rosids</taxon>
        <taxon>fabids</taxon>
        <taxon>Cucurbitales</taxon>
        <taxon>Cucurbitaceae</taxon>
        <taxon>Momordiceae</taxon>
        <taxon>Momordica</taxon>
    </lineage>
</organism>
<protein>
    <submittedName>
        <fullName evidence="3">Uncharacterized protein LOC111006103</fullName>
    </submittedName>
</protein>
<dbReference type="PANTHER" id="PTHR35739:SF1">
    <property type="entry name" value="OS01G0861700 PROTEIN"/>
    <property type="match status" value="1"/>
</dbReference>